<dbReference type="Pfam" id="PF12796">
    <property type="entry name" value="Ank_2"/>
    <property type="match status" value="1"/>
</dbReference>
<dbReference type="AlphaFoldDB" id="A0ABD0S2J2"/>
<dbReference type="Proteomes" id="UP001549921">
    <property type="component" value="Unassembled WGS sequence"/>
</dbReference>
<comment type="caution">
    <text evidence="5">The sequence shown here is derived from an EMBL/GenBank/DDBJ whole genome shotgun (WGS) entry which is preliminary data.</text>
</comment>
<feature type="region of interest" description="Disordered" evidence="4">
    <location>
        <begin position="344"/>
        <end position="377"/>
    </location>
</feature>
<accession>A0ABD0S2J2</accession>
<dbReference type="Pfam" id="PF00023">
    <property type="entry name" value="Ank"/>
    <property type="match status" value="1"/>
</dbReference>
<feature type="repeat" description="ANK" evidence="3">
    <location>
        <begin position="215"/>
        <end position="237"/>
    </location>
</feature>
<dbReference type="InterPro" id="IPR036770">
    <property type="entry name" value="Ankyrin_rpt-contain_sf"/>
</dbReference>
<keyword evidence="1" id="KW-0677">Repeat</keyword>
<dbReference type="PANTHER" id="PTHR24198">
    <property type="entry name" value="ANKYRIN REPEAT AND PROTEIN KINASE DOMAIN-CONTAINING PROTEIN"/>
    <property type="match status" value="1"/>
</dbReference>
<evidence type="ECO:0000256" key="2">
    <source>
        <dbReference type="ARBA" id="ARBA00023043"/>
    </source>
</evidence>
<reference evidence="5 6" key="1">
    <citation type="submission" date="2024-06" db="EMBL/GenBank/DDBJ databases">
        <title>A chromosome-level genome assembly of beet webworm, Loxostege sticticalis.</title>
        <authorList>
            <person name="Zhang Y."/>
        </authorList>
    </citation>
    <scope>NUCLEOTIDE SEQUENCE [LARGE SCALE GENOMIC DNA]</scope>
    <source>
        <strain evidence="5">AQ028</strain>
        <tissue evidence="5">Male pupae</tissue>
    </source>
</reference>
<dbReference type="SMART" id="SM00248">
    <property type="entry name" value="ANK"/>
    <property type="match status" value="6"/>
</dbReference>
<dbReference type="PANTHER" id="PTHR24198:SF169">
    <property type="entry name" value="NON-SPECIFIC SERINE_THREONINE PROTEIN KINASE"/>
    <property type="match status" value="1"/>
</dbReference>
<dbReference type="EMBL" id="JBEDNZ010000031">
    <property type="protein sequence ID" value="KAL0808285.1"/>
    <property type="molecule type" value="Genomic_DNA"/>
</dbReference>
<dbReference type="PROSITE" id="PS50297">
    <property type="entry name" value="ANK_REP_REGION"/>
    <property type="match status" value="2"/>
</dbReference>
<evidence type="ECO:0000313" key="6">
    <source>
        <dbReference type="Proteomes" id="UP001549921"/>
    </source>
</evidence>
<feature type="region of interest" description="Disordered" evidence="4">
    <location>
        <begin position="1"/>
        <end position="28"/>
    </location>
</feature>
<gene>
    <name evidence="5" type="ORF">ABMA28_012780</name>
</gene>
<proteinExistence type="predicted"/>
<feature type="compositionally biased region" description="Basic and acidic residues" evidence="4">
    <location>
        <begin position="11"/>
        <end position="20"/>
    </location>
</feature>
<evidence type="ECO:0000313" key="5">
    <source>
        <dbReference type="EMBL" id="KAL0808285.1"/>
    </source>
</evidence>
<organism evidence="5 6">
    <name type="scientific">Loxostege sticticalis</name>
    <name type="common">Beet webworm moth</name>
    <dbReference type="NCBI Taxonomy" id="481309"/>
    <lineage>
        <taxon>Eukaryota</taxon>
        <taxon>Metazoa</taxon>
        <taxon>Ecdysozoa</taxon>
        <taxon>Arthropoda</taxon>
        <taxon>Hexapoda</taxon>
        <taxon>Insecta</taxon>
        <taxon>Pterygota</taxon>
        <taxon>Neoptera</taxon>
        <taxon>Endopterygota</taxon>
        <taxon>Lepidoptera</taxon>
        <taxon>Glossata</taxon>
        <taxon>Ditrysia</taxon>
        <taxon>Pyraloidea</taxon>
        <taxon>Crambidae</taxon>
        <taxon>Pyraustinae</taxon>
        <taxon>Loxostege</taxon>
    </lineage>
</organism>
<evidence type="ECO:0000256" key="3">
    <source>
        <dbReference type="PROSITE-ProRule" id="PRU00023"/>
    </source>
</evidence>
<dbReference type="PROSITE" id="PS50088">
    <property type="entry name" value="ANK_REPEAT"/>
    <property type="match status" value="2"/>
</dbReference>
<feature type="compositionally biased region" description="Basic and acidic residues" evidence="4">
    <location>
        <begin position="355"/>
        <end position="364"/>
    </location>
</feature>
<dbReference type="SUPFAM" id="SSF48403">
    <property type="entry name" value="Ankyrin repeat"/>
    <property type="match status" value="2"/>
</dbReference>
<feature type="region of interest" description="Disordered" evidence="4">
    <location>
        <begin position="249"/>
        <end position="275"/>
    </location>
</feature>
<feature type="repeat" description="ANK" evidence="3">
    <location>
        <begin position="94"/>
        <end position="120"/>
    </location>
</feature>
<evidence type="ECO:0000256" key="4">
    <source>
        <dbReference type="SAM" id="MobiDB-lite"/>
    </source>
</evidence>
<dbReference type="Gene3D" id="1.25.40.20">
    <property type="entry name" value="Ankyrin repeat-containing domain"/>
    <property type="match status" value="3"/>
</dbReference>
<evidence type="ECO:0000256" key="1">
    <source>
        <dbReference type="ARBA" id="ARBA00022737"/>
    </source>
</evidence>
<protein>
    <submittedName>
        <fullName evidence="5">Uncharacterized protein</fullName>
    </submittedName>
</protein>
<dbReference type="InterPro" id="IPR002110">
    <property type="entry name" value="Ankyrin_rpt"/>
</dbReference>
<sequence length="502" mass="53846">MLHRFRSAARSVREQARTEDASGPEPDAAYDARHYFVDDVADPWGGGDALERERLSQHAALRELVTRGDVQQLKARLAALGNSAGLIVNLTPGGANTLLYVASEAGHTAVVAALLEAGADGRAHPATRYGPLYAAAAHPHLDVARMLLAHFPQAAQQETVEKWLPLHAACIGGHAALVSLLLDYPYPEEVLNTYTDETGQWQYKAAFDINAVDVSGQSPLYIACTLGNLAVVEALLNYTVACERVPDGDKQVSGTETHVPPPPPESPSAASKVLSPQRGGISLGIHAIVSKLTGGNSKQDSSENSHRIRPISLDRRVGGDSCVSRAVASSNVRLLKRLLAAGARPDAPAAHPQAKWHESSDSRERRRSRSASAAMQRGCSADRDLPWTALALAARAKNVQMAELLLNHGATDPSCLAIRECARHGLADLLAKLLATKAYPDPDYKLNKSSVSETVFSSRDGDSNLTYSALCPTTPVMVNWRELKCQLAAIRRVKIPSSIQFT</sequence>
<name>A0ABD0S2J2_LOXSC</name>
<keyword evidence="2 3" id="KW-0040">ANK repeat</keyword>